<organism evidence="1 2">
    <name type="scientific">Gallus gallus</name>
    <name type="common">Chicken</name>
    <dbReference type="NCBI Taxonomy" id="9031"/>
    <lineage>
        <taxon>Eukaryota</taxon>
        <taxon>Metazoa</taxon>
        <taxon>Chordata</taxon>
        <taxon>Craniata</taxon>
        <taxon>Vertebrata</taxon>
        <taxon>Euteleostomi</taxon>
        <taxon>Archelosauria</taxon>
        <taxon>Archosauria</taxon>
        <taxon>Dinosauria</taxon>
        <taxon>Saurischia</taxon>
        <taxon>Theropoda</taxon>
        <taxon>Coelurosauria</taxon>
        <taxon>Aves</taxon>
        <taxon>Neognathae</taxon>
        <taxon>Galloanserae</taxon>
        <taxon>Galliformes</taxon>
        <taxon>Phasianidae</taxon>
        <taxon>Phasianinae</taxon>
        <taxon>Gallus</taxon>
    </lineage>
</organism>
<name>A0A8V0Y015_CHICK</name>
<proteinExistence type="predicted"/>
<reference evidence="1" key="1">
    <citation type="submission" date="2020-11" db="EMBL/GenBank/DDBJ databases">
        <title>Gallus gallus (Chicken) genome, bGalGal1, GRCg7b, maternal haplotype autosomes + Z &amp; W.</title>
        <authorList>
            <person name="Warren W."/>
            <person name="Formenti G."/>
            <person name="Fedrigo O."/>
            <person name="Haase B."/>
            <person name="Mountcastle J."/>
            <person name="Balacco J."/>
            <person name="Tracey A."/>
            <person name="Schneider V."/>
            <person name="Okimoto R."/>
            <person name="Cheng H."/>
            <person name="Hawken R."/>
            <person name="Howe K."/>
            <person name="Jarvis E.D."/>
        </authorList>
    </citation>
    <scope>NUCLEOTIDE SEQUENCE [LARGE SCALE GENOMIC DNA]</scope>
    <source>
        <strain evidence="1">Broiler</strain>
    </source>
</reference>
<sequence length="122" mass="13950">CDCAPQVLFRGDRIIFREKTVREEWVDKVSLSATENAVGMGLSTIQSHWRLIWREFVSLFLHCCTLTFCYGGEKERRLSVKEVTGTLSSASSCDLCVNTRRRVKCHLLGCKVVFWGKNNAIF</sequence>
<evidence type="ECO:0000313" key="2">
    <source>
        <dbReference type="Proteomes" id="UP000000539"/>
    </source>
</evidence>
<dbReference type="Proteomes" id="UP000000539">
    <property type="component" value="Chromosome 2"/>
</dbReference>
<protein>
    <submittedName>
        <fullName evidence="1">Uncharacterized protein</fullName>
    </submittedName>
</protein>
<dbReference type="AlphaFoldDB" id="A0A8V0Y015"/>
<reference evidence="1" key="3">
    <citation type="submission" date="2025-09" db="UniProtKB">
        <authorList>
            <consortium name="Ensembl"/>
        </authorList>
    </citation>
    <scope>IDENTIFICATION</scope>
    <source>
        <strain evidence="1">broiler</strain>
    </source>
</reference>
<evidence type="ECO:0000313" key="1">
    <source>
        <dbReference type="Ensembl" id="ENSGALP00010009564.1"/>
    </source>
</evidence>
<dbReference type="Ensembl" id="ENSGALT00010017209.1">
    <property type="protein sequence ID" value="ENSGALP00010009564.1"/>
    <property type="gene ID" value="ENSGALG00010007213.1"/>
</dbReference>
<reference evidence="1" key="2">
    <citation type="submission" date="2025-08" db="UniProtKB">
        <authorList>
            <consortium name="Ensembl"/>
        </authorList>
    </citation>
    <scope>IDENTIFICATION</scope>
    <source>
        <strain evidence="1">broiler</strain>
    </source>
</reference>
<keyword evidence="2" id="KW-1185">Reference proteome</keyword>
<accession>A0A8V0Y015</accession>